<comment type="function">
    <text evidence="1">Catalyzes two sequential steps in the biosynthesis of coenzyme A. In the first step cysteine is conjugated to 4'-phosphopantothenate to form 4-phosphopantothenoylcysteine. In the second step the latter compound is decarboxylated to form 4'-phosphopantotheine.</text>
</comment>
<dbReference type="InterPro" id="IPR003382">
    <property type="entry name" value="Flavoprotein"/>
</dbReference>
<feature type="binding site" evidence="1">
    <location>
        <position position="278"/>
    </location>
    <ligand>
        <name>CTP</name>
        <dbReference type="ChEBI" id="CHEBI:37563"/>
    </ligand>
</feature>
<accession>A0A0D8ICF8</accession>
<dbReference type="EC" id="6.3.2.5" evidence="1"/>
<keyword evidence="1" id="KW-0460">Magnesium</keyword>
<comment type="caution">
    <text evidence="1">Lacks conserved residue(s) required for the propagation of feature annotation.</text>
</comment>
<dbReference type="AlphaFoldDB" id="A0A0D8ICF8"/>
<dbReference type="PANTHER" id="PTHR14359:SF6">
    <property type="entry name" value="PHOSPHOPANTOTHENOYLCYSTEINE DECARBOXYLASE"/>
    <property type="match status" value="1"/>
</dbReference>
<keyword evidence="1 2" id="KW-0210">Decarboxylase</keyword>
<keyword evidence="1 2" id="KW-0288">FMN</keyword>
<dbReference type="PATRIC" id="fig|84022.5.peg.615"/>
<name>A0A0D8ICF8_9CLOT</name>
<feature type="binding site" evidence="1">
    <location>
        <position position="336"/>
    </location>
    <ligand>
        <name>CTP</name>
        <dbReference type="ChEBI" id="CHEBI:37563"/>
    </ligand>
</feature>
<proteinExistence type="inferred from homology"/>
<dbReference type="Proteomes" id="UP000035704">
    <property type="component" value="Chromosome"/>
</dbReference>
<evidence type="ECO:0000259" key="3">
    <source>
        <dbReference type="Pfam" id="PF02441"/>
    </source>
</evidence>
<dbReference type="InterPro" id="IPR035929">
    <property type="entry name" value="CoaB-like_sf"/>
</dbReference>
<dbReference type="GO" id="GO:0004632">
    <property type="term" value="F:phosphopantothenate--cysteine ligase activity"/>
    <property type="evidence" value="ECO:0007669"/>
    <property type="project" value="UniProtKB-UniRule"/>
</dbReference>
<dbReference type="RefSeq" id="WP_044825136.1">
    <property type="nucleotide sequence ID" value="NZ_CP009687.1"/>
</dbReference>
<comment type="catalytic activity">
    <reaction evidence="1 2">
        <text>(R)-4'-phosphopantothenate + L-cysteine + CTP = N-[(R)-4-phosphopantothenoyl]-L-cysteine + CMP + diphosphate + H(+)</text>
        <dbReference type="Rhea" id="RHEA:19397"/>
        <dbReference type="ChEBI" id="CHEBI:10986"/>
        <dbReference type="ChEBI" id="CHEBI:15378"/>
        <dbReference type="ChEBI" id="CHEBI:33019"/>
        <dbReference type="ChEBI" id="CHEBI:35235"/>
        <dbReference type="ChEBI" id="CHEBI:37563"/>
        <dbReference type="ChEBI" id="CHEBI:59458"/>
        <dbReference type="ChEBI" id="CHEBI:60377"/>
        <dbReference type="EC" id="6.3.2.5"/>
    </reaction>
</comment>
<comment type="similarity">
    <text evidence="1 2">In the N-terminal section; belongs to the HFCD (homo-oligomeric flavin containing Cys decarboxylase) superfamily.</text>
</comment>
<feature type="binding site" evidence="1">
    <location>
        <position position="322"/>
    </location>
    <ligand>
        <name>CTP</name>
        <dbReference type="ChEBI" id="CHEBI:37563"/>
    </ligand>
</feature>
<feature type="binding site" evidence="1">
    <location>
        <begin position="304"/>
        <end position="307"/>
    </location>
    <ligand>
        <name>CTP</name>
        <dbReference type="ChEBI" id="CHEBI:37563"/>
    </ligand>
</feature>
<comment type="cofactor">
    <cofactor evidence="1">
        <name>FMN</name>
        <dbReference type="ChEBI" id="CHEBI:58210"/>
    </cofactor>
    <text evidence="1">Binds 1 FMN per subunit.</text>
</comment>
<sequence length="396" mass="43376">MLKGKNIVLGVTGGIAAYKACDIVSRLKKLQANVNVIMTKSAMAFLQPHTLQALSQNPVITELFESPRYWDIEHISLAQKADILLVAPATANIIGKVAHGIADDMLSTTIMASTAKVVFAPAMNTKMYQNVIFQSNIEKLKTLGYSFIPPASGRLACGDIGEGKLAEVDKIIEFILEIAKEKRDLEGKKVLITAGPTMEAIDPVRFITNHSSGKMGYALAEAASKRGADVTLISGPTKLSPPSNVEFVPIKSTLDMYDAVMKHFPHQEVIIKSAAVADYRPQYSAEKKIKKQEGDLTLTLVRNPDILFELGQIKKEKILVGFAAETDHVIEYAKGKILKKNLDFIVANDVTQEGAGFGTDTNIVYLIDKNDNITKIDRSSKLEIAHHILDKVKQLF</sequence>
<keyword evidence="1" id="KW-0511">Multifunctional enzyme</keyword>
<dbReference type="GO" id="GO:0004633">
    <property type="term" value="F:phosphopantothenoylcysteine decarboxylase activity"/>
    <property type="evidence" value="ECO:0007669"/>
    <property type="project" value="UniProtKB-UniRule"/>
</dbReference>
<feature type="domain" description="Flavoprotein" evidence="3">
    <location>
        <begin position="5"/>
        <end position="177"/>
    </location>
</feature>
<feature type="region of interest" description="Phosphopantothenate--cysteine ligase" evidence="1">
    <location>
        <begin position="190"/>
        <end position="396"/>
    </location>
</feature>
<dbReference type="EC" id="4.1.1.36" evidence="1"/>
<comment type="pathway">
    <text evidence="1 2">Cofactor biosynthesis; coenzyme A biosynthesis; CoA from (R)-pantothenate: step 3/5.</text>
</comment>
<dbReference type="SUPFAM" id="SSF102645">
    <property type="entry name" value="CoaB-like"/>
    <property type="match status" value="1"/>
</dbReference>
<dbReference type="InterPro" id="IPR007085">
    <property type="entry name" value="DNA/pantothenate-metab_flavo_C"/>
</dbReference>
<dbReference type="InterPro" id="IPR005252">
    <property type="entry name" value="CoaBC"/>
</dbReference>
<dbReference type="STRING" id="84022.CACET_c20960"/>
<evidence type="ECO:0000313" key="5">
    <source>
        <dbReference type="EMBL" id="AKL95543.1"/>
    </source>
</evidence>
<comment type="similarity">
    <text evidence="1 2">In the C-terminal section; belongs to the PPC synthetase family.</text>
</comment>
<gene>
    <name evidence="1 5" type="primary">coaBC</name>
    <name evidence="5" type="ORF">CACET_c20960</name>
</gene>
<feature type="domain" description="DNA/pantothenate metabolism flavoprotein C-terminal" evidence="4">
    <location>
        <begin position="185"/>
        <end position="394"/>
    </location>
</feature>
<keyword evidence="1 2" id="KW-0436">Ligase</keyword>
<dbReference type="NCBIfam" id="TIGR00521">
    <property type="entry name" value="coaBC_dfp"/>
    <property type="match status" value="1"/>
</dbReference>
<feature type="region of interest" description="Phosphopantothenoylcysteine decarboxylase" evidence="1">
    <location>
        <begin position="1"/>
        <end position="189"/>
    </location>
</feature>
<dbReference type="GO" id="GO:0010181">
    <property type="term" value="F:FMN binding"/>
    <property type="evidence" value="ECO:0007669"/>
    <property type="project" value="UniProtKB-UniRule"/>
</dbReference>
<dbReference type="Pfam" id="PF04127">
    <property type="entry name" value="DFP"/>
    <property type="match status" value="1"/>
</dbReference>
<dbReference type="GO" id="GO:0071513">
    <property type="term" value="C:phosphopantothenoylcysteine decarboxylase complex"/>
    <property type="evidence" value="ECO:0007669"/>
    <property type="project" value="TreeGrafter"/>
</dbReference>
<dbReference type="Gene3D" id="3.40.50.1950">
    <property type="entry name" value="Flavin prenyltransferase-like"/>
    <property type="match status" value="1"/>
</dbReference>
<keyword evidence="1 2" id="KW-0285">Flavoprotein</keyword>
<dbReference type="InterPro" id="IPR036551">
    <property type="entry name" value="Flavin_trans-like"/>
</dbReference>
<evidence type="ECO:0000259" key="4">
    <source>
        <dbReference type="Pfam" id="PF04127"/>
    </source>
</evidence>
<dbReference type="GO" id="GO:0046872">
    <property type="term" value="F:metal ion binding"/>
    <property type="evidence" value="ECO:0007669"/>
    <property type="project" value="UniProtKB-KW"/>
</dbReference>
<dbReference type="GO" id="GO:0015941">
    <property type="term" value="P:pantothenate catabolic process"/>
    <property type="evidence" value="ECO:0007669"/>
    <property type="project" value="InterPro"/>
</dbReference>
<dbReference type="SUPFAM" id="SSF52507">
    <property type="entry name" value="Homo-oligomeric flavin-containing Cys decarboxylases, HFCD"/>
    <property type="match status" value="1"/>
</dbReference>
<dbReference type="UniPathway" id="UPA00241">
    <property type="reaction ID" value="UER00353"/>
</dbReference>
<dbReference type="EMBL" id="CP009687">
    <property type="protein sequence ID" value="AKL95543.1"/>
    <property type="molecule type" value="Genomic_DNA"/>
</dbReference>
<organism evidence="5 6">
    <name type="scientific">Clostridium aceticum</name>
    <dbReference type="NCBI Taxonomy" id="84022"/>
    <lineage>
        <taxon>Bacteria</taxon>
        <taxon>Bacillati</taxon>
        <taxon>Bacillota</taxon>
        <taxon>Clostridia</taxon>
        <taxon>Eubacteriales</taxon>
        <taxon>Clostridiaceae</taxon>
        <taxon>Clostridium</taxon>
    </lineage>
</organism>
<evidence type="ECO:0000256" key="2">
    <source>
        <dbReference type="RuleBase" id="RU364078"/>
    </source>
</evidence>
<comment type="pathway">
    <text evidence="1 2">Cofactor biosynthesis; coenzyme A biosynthesis; CoA from (R)-pantothenate: step 2/5.</text>
</comment>
<dbReference type="OrthoDB" id="9802554at2"/>
<comment type="cofactor">
    <cofactor evidence="1">
        <name>Mg(2+)</name>
        <dbReference type="ChEBI" id="CHEBI:18420"/>
    </cofactor>
</comment>
<comment type="catalytic activity">
    <reaction evidence="1 2">
        <text>N-[(R)-4-phosphopantothenoyl]-L-cysteine + H(+) = (R)-4'-phosphopantetheine + CO2</text>
        <dbReference type="Rhea" id="RHEA:16793"/>
        <dbReference type="ChEBI" id="CHEBI:15378"/>
        <dbReference type="ChEBI" id="CHEBI:16526"/>
        <dbReference type="ChEBI" id="CHEBI:59458"/>
        <dbReference type="ChEBI" id="CHEBI:61723"/>
        <dbReference type="EC" id="4.1.1.36"/>
    </reaction>
</comment>
<keyword evidence="1 2" id="KW-0456">Lyase</keyword>
<dbReference type="KEGG" id="cace:CACET_c20960"/>
<dbReference type="PANTHER" id="PTHR14359">
    <property type="entry name" value="HOMO-OLIGOMERIC FLAVIN CONTAINING CYS DECARBOXYLASE FAMILY"/>
    <property type="match status" value="1"/>
</dbReference>
<dbReference type="Pfam" id="PF02441">
    <property type="entry name" value="Flavoprotein"/>
    <property type="match status" value="1"/>
</dbReference>
<feature type="active site" description="Proton donor" evidence="1">
    <location>
        <position position="157"/>
    </location>
</feature>
<comment type="function">
    <text evidence="2">Catalyzes two steps in the biosynthesis of coenzyme A. In the first step cysteine is conjugated to 4'-phosphopantothenate to form 4-phosphopantothenoylcysteine, in the latter compound is decarboxylated to form 4'-phosphopantotheine.</text>
</comment>
<feature type="binding site" evidence="1">
    <location>
        <position position="340"/>
    </location>
    <ligand>
        <name>CTP</name>
        <dbReference type="ChEBI" id="CHEBI:37563"/>
    </ligand>
</feature>
<keyword evidence="1" id="KW-0479">Metal-binding</keyword>
<evidence type="ECO:0000256" key="1">
    <source>
        <dbReference type="HAMAP-Rule" id="MF_02225"/>
    </source>
</evidence>
<feature type="binding site" evidence="1">
    <location>
        <position position="288"/>
    </location>
    <ligand>
        <name>CTP</name>
        <dbReference type="ChEBI" id="CHEBI:37563"/>
    </ligand>
</feature>
<dbReference type="HAMAP" id="MF_02225">
    <property type="entry name" value="CoaBC"/>
    <property type="match status" value="1"/>
</dbReference>
<keyword evidence="6" id="KW-1185">Reference proteome</keyword>
<evidence type="ECO:0000313" key="6">
    <source>
        <dbReference type="Proteomes" id="UP000035704"/>
    </source>
</evidence>
<dbReference type="GO" id="GO:0015937">
    <property type="term" value="P:coenzyme A biosynthetic process"/>
    <property type="evidence" value="ECO:0007669"/>
    <property type="project" value="UniProtKB-UniRule"/>
</dbReference>
<dbReference type="Gene3D" id="3.40.50.10300">
    <property type="entry name" value="CoaB-like"/>
    <property type="match status" value="1"/>
</dbReference>
<reference evidence="5 6" key="1">
    <citation type="submission" date="2014-10" db="EMBL/GenBank/DDBJ databases">
        <title>Genome sequence of Clostridium aceticum DSM 1496.</title>
        <authorList>
            <person name="Poehlein A."/>
            <person name="Schiel-Bengelsdorf B."/>
            <person name="Gottschalk G."/>
            <person name="Duerre P."/>
            <person name="Daniel R."/>
        </authorList>
    </citation>
    <scope>NUCLEOTIDE SEQUENCE [LARGE SCALE GENOMIC DNA]</scope>
    <source>
        <strain evidence="5 6">DSM 1496</strain>
    </source>
</reference>
<protein>
    <recommendedName>
        <fullName evidence="1">Coenzyme A biosynthesis bifunctional protein CoaBC</fullName>
    </recommendedName>
    <alternativeName>
        <fullName evidence="1">DNA/pantothenate metabolism flavoprotein</fullName>
    </alternativeName>
    <alternativeName>
        <fullName evidence="1">Phosphopantothenoylcysteine synthetase/decarboxylase</fullName>
        <shortName evidence="1">PPCS-PPCDC</shortName>
    </alternativeName>
    <domain>
        <recommendedName>
            <fullName evidence="1">Phosphopantothenoylcysteine decarboxylase</fullName>
            <shortName evidence="1">PPC decarboxylase</shortName>
            <shortName evidence="1">PPC-DC</shortName>
            <ecNumber evidence="1">4.1.1.36</ecNumber>
        </recommendedName>
        <alternativeName>
            <fullName evidence="1">CoaC</fullName>
        </alternativeName>
    </domain>
    <domain>
        <recommendedName>
            <fullName evidence="1">Phosphopantothenate--cysteine ligase</fullName>
            <ecNumber evidence="1">6.3.2.5</ecNumber>
        </recommendedName>
        <alternativeName>
            <fullName evidence="1">CoaB</fullName>
        </alternativeName>
        <alternativeName>
            <fullName evidence="1">Phosphopantothenoylcysteine synthetase</fullName>
            <shortName evidence="1">PPC synthetase</shortName>
            <shortName evidence="1">PPC-S</shortName>
        </alternativeName>
    </domain>
</protein>